<reference evidence="2" key="1">
    <citation type="journal article" date="2019" name="Sci. Rep.">
        <title>Draft genome of Tanacetum cinerariifolium, the natural source of mosquito coil.</title>
        <authorList>
            <person name="Yamashiro T."/>
            <person name="Shiraishi A."/>
            <person name="Satake H."/>
            <person name="Nakayama K."/>
        </authorList>
    </citation>
    <scope>NUCLEOTIDE SEQUENCE</scope>
</reference>
<gene>
    <name evidence="2" type="ORF">Tci_929651</name>
</gene>
<organism evidence="2">
    <name type="scientific">Tanacetum cinerariifolium</name>
    <name type="common">Dalmatian daisy</name>
    <name type="synonym">Chrysanthemum cinerariifolium</name>
    <dbReference type="NCBI Taxonomy" id="118510"/>
    <lineage>
        <taxon>Eukaryota</taxon>
        <taxon>Viridiplantae</taxon>
        <taxon>Streptophyta</taxon>
        <taxon>Embryophyta</taxon>
        <taxon>Tracheophyta</taxon>
        <taxon>Spermatophyta</taxon>
        <taxon>Magnoliopsida</taxon>
        <taxon>eudicotyledons</taxon>
        <taxon>Gunneridae</taxon>
        <taxon>Pentapetalae</taxon>
        <taxon>asterids</taxon>
        <taxon>campanulids</taxon>
        <taxon>Asterales</taxon>
        <taxon>Asteraceae</taxon>
        <taxon>Asteroideae</taxon>
        <taxon>Anthemideae</taxon>
        <taxon>Anthemidinae</taxon>
        <taxon>Tanacetum</taxon>
    </lineage>
</organism>
<name>A0A699XC69_TANCI</name>
<protein>
    <submittedName>
        <fullName evidence="2">Uncharacterized protein</fullName>
    </submittedName>
</protein>
<comment type="caution">
    <text evidence="2">The sequence shown here is derived from an EMBL/GenBank/DDBJ whole genome shotgun (WGS) entry which is preliminary data.</text>
</comment>
<proteinExistence type="predicted"/>
<accession>A0A699XC69</accession>
<evidence type="ECO:0000256" key="1">
    <source>
        <dbReference type="SAM" id="MobiDB-lite"/>
    </source>
</evidence>
<feature type="non-terminal residue" evidence="2">
    <location>
        <position position="1"/>
    </location>
</feature>
<dbReference type="EMBL" id="BKCJ011843892">
    <property type="protein sequence ID" value="GFD57682.1"/>
    <property type="molecule type" value="Genomic_DNA"/>
</dbReference>
<feature type="region of interest" description="Disordered" evidence="1">
    <location>
        <begin position="15"/>
        <end position="56"/>
    </location>
</feature>
<evidence type="ECO:0000313" key="2">
    <source>
        <dbReference type="EMBL" id="GFD57682.1"/>
    </source>
</evidence>
<sequence length="70" mass="7221">ARRRPARGYVLAHLGSARHPEPRGTATNRPARRLAAPDAAPAHGGARPRLAGGGPLAGFARAVRHCGSRA</sequence>
<dbReference type="AlphaFoldDB" id="A0A699XC69"/>
<feature type="compositionally biased region" description="Low complexity" evidence="1">
    <location>
        <begin position="33"/>
        <end position="50"/>
    </location>
</feature>